<keyword evidence="4 7" id="KW-0853">WD repeat</keyword>
<keyword evidence="3" id="KW-0805">Transcription regulation</keyword>
<dbReference type="InterPro" id="IPR020472">
    <property type="entry name" value="WD40_PAC1"/>
</dbReference>
<evidence type="ECO:0000313" key="8">
    <source>
        <dbReference type="EMBL" id="KAF8724570.1"/>
    </source>
</evidence>
<dbReference type="PANTHER" id="PTHR19861:SF0">
    <property type="entry name" value="WD REPEAT-CONTAINING PROTEIN 82"/>
    <property type="match status" value="1"/>
</dbReference>
<sequence>MTSPPRVSIEITDEMLKSMEVGLAFRDYNGRISSMDFHSKATNYLVTASDDESIRLYDTQNAVCLKTINSKKYGVELVCFTDNPTIVLYSSKNGWDESLRLLSLNDNRFLRYFKGHLDRVVCISFCSEKENFLSGSLDRTVLLWDQRAEKSQGLLRVQGRPAVSYDDQGMVFAVAYGGHIRMFDARKFEKGPFEIFSVGNDDSEAHVIKFSTDGRRILLTTKAGRVHVLDSFHGSSIASYNVKPVVTNSTLEASFSPDGNHIISGSGDGSVYAWNVRSGKVARWGSTDNEPPLVRWAPGSLMFVTGSSELSCWVPDLSKLPSFTITK</sequence>
<evidence type="ECO:0000313" key="9">
    <source>
        <dbReference type="Proteomes" id="UP000636709"/>
    </source>
</evidence>
<evidence type="ECO:0000256" key="3">
    <source>
        <dbReference type="ARBA" id="ARBA00022472"/>
    </source>
</evidence>
<keyword evidence="6" id="KW-0539">Nucleus</keyword>
<dbReference type="EMBL" id="JACEFO010001661">
    <property type="protein sequence ID" value="KAF8724570.1"/>
    <property type="molecule type" value="Genomic_DNA"/>
</dbReference>
<evidence type="ECO:0000256" key="1">
    <source>
        <dbReference type="ARBA" id="ARBA00004123"/>
    </source>
</evidence>
<dbReference type="Pfam" id="PF00400">
    <property type="entry name" value="WD40"/>
    <property type="match status" value="3"/>
</dbReference>
<dbReference type="FunFam" id="2.130.10.10:FF:000713">
    <property type="entry name" value="WD repeat-containing protein 82 isoform X2"/>
    <property type="match status" value="1"/>
</dbReference>
<dbReference type="OrthoDB" id="27537at2759"/>
<feature type="repeat" description="WD" evidence="7">
    <location>
        <begin position="113"/>
        <end position="145"/>
    </location>
</feature>
<dbReference type="InterPro" id="IPR001680">
    <property type="entry name" value="WD40_rpt"/>
</dbReference>
<dbReference type="SUPFAM" id="SSF50978">
    <property type="entry name" value="WD40 repeat-like"/>
    <property type="match status" value="1"/>
</dbReference>
<organism evidence="8 9">
    <name type="scientific">Digitaria exilis</name>
    <dbReference type="NCBI Taxonomy" id="1010633"/>
    <lineage>
        <taxon>Eukaryota</taxon>
        <taxon>Viridiplantae</taxon>
        <taxon>Streptophyta</taxon>
        <taxon>Embryophyta</taxon>
        <taxon>Tracheophyta</taxon>
        <taxon>Spermatophyta</taxon>
        <taxon>Magnoliopsida</taxon>
        <taxon>Liliopsida</taxon>
        <taxon>Poales</taxon>
        <taxon>Poaceae</taxon>
        <taxon>PACMAD clade</taxon>
        <taxon>Panicoideae</taxon>
        <taxon>Panicodae</taxon>
        <taxon>Paniceae</taxon>
        <taxon>Anthephorinae</taxon>
        <taxon>Digitaria</taxon>
    </lineage>
</organism>
<dbReference type="SMART" id="SM00320">
    <property type="entry name" value="WD40"/>
    <property type="match status" value="3"/>
</dbReference>
<keyword evidence="5" id="KW-0677">Repeat</keyword>
<protein>
    <submittedName>
        <fullName evidence="8">Uncharacterized protein</fullName>
    </submittedName>
</protein>
<dbReference type="InterPro" id="IPR015943">
    <property type="entry name" value="WD40/YVTN_repeat-like_dom_sf"/>
</dbReference>
<dbReference type="PRINTS" id="PR00320">
    <property type="entry name" value="GPROTEINBRPT"/>
</dbReference>
<feature type="repeat" description="WD" evidence="7">
    <location>
        <begin position="25"/>
        <end position="67"/>
    </location>
</feature>
<comment type="subcellular location">
    <subcellularLocation>
        <location evidence="1">Nucleus</location>
    </subcellularLocation>
</comment>
<dbReference type="Proteomes" id="UP000636709">
    <property type="component" value="Unassembled WGS sequence"/>
</dbReference>
<name>A0A835F0I8_9POAL</name>
<evidence type="ECO:0000256" key="6">
    <source>
        <dbReference type="ARBA" id="ARBA00023242"/>
    </source>
</evidence>
<dbReference type="GO" id="GO:0003682">
    <property type="term" value="F:chromatin binding"/>
    <property type="evidence" value="ECO:0007669"/>
    <property type="project" value="TreeGrafter"/>
</dbReference>
<comment type="similarity">
    <text evidence="2">Belongs to the WD repeat SWD2 family.</text>
</comment>
<dbReference type="InterPro" id="IPR019775">
    <property type="entry name" value="WD40_repeat_CS"/>
</dbReference>
<gene>
    <name evidence="8" type="ORF">HU200_020833</name>
</gene>
<evidence type="ECO:0000256" key="5">
    <source>
        <dbReference type="ARBA" id="ARBA00022737"/>
    </source>
</evidence>
<keyword evidence="3" id="KW-0806">Transcription termination</keyword>
<dbReference type="GO" id="GO:0006353">
    <property type="term" value="P:DNA-templated transcription termination"/>
    <property type="evidence" value="ECO:0007669"/>
    <property type="project" value="UniProtKB-KW"/>
</dbReference>
<keyword evidence="9" id="KW-1185">Reference proteome</keyword>
<comment type="caution">
    <text evidence="8">The sequence shown here is derived from an EMBL/GenBank/DDBJ whole genome shotgun (WGS) entry which is preliminary data.</text>
</comment>
<feature type="repeat" description="WD" evidence="7">
    <location>
        <begin position="254"/>
        <end position="284"/>
    </location>
</feature>
<dbReference type="FunFam" id="2.130.10.10:FF:000669">
    <property type="entry name" value="WD repeat-containing protein 82"/>
    <property type="match status" value="1"/>
</dbReference>
<evidence type="ECO:0000256" key="4">
    <source>
        <dbReference type="ARBA" id="ARBA00022574"/>
    </source>
</evidence>
<keyword evidence="3" id="KW-0804">Transcription</keyword>
<evidence type="ECO:0000256" key="7">
    <source>
        <dbReference type="PROSITE-ProRule" id="PRU00221"/>
    </source>
</evidence>
<dbReference type="GO" id="GO:0048188">
    <property type="term" value="C:Set1C/COMPASS complex"/>
    <property type="evidence" value="ECO:0007669"/>
    <property type="project" value="TreeGrafter"/>
</dbReference>
<dbReference type="AlphaFoldDB" id="A0A835F0I8"/>
<dbReference type="PROSITE" id="PS50294">
    <property type="entry name" value="WD_REPEATS_REGION"/>
    <property type="match status" value="1"/>
</dbReference>
<dbReference type="Gene3D" id="2.130.10.10">
    <property type="entry name" value="YVTN repeat-like/Quinoprotein amine dehydrogenase"/>
    <property type="match status" value="2"/>
</dbReference>
<dbReference type="InterPro" id="IPR036322">
    <property type="entry name" value="WD40_repeat_dom_sf"/>
</dbReference>
<dbReference type="PANTHER" id="PTHR19861">
    <property type="entry name" value="WD40 REPEAT PROTEIN SWD2"/>
    <property type="match status" value="1"/>
</dbReference>
<reference evidence="8" key="1">
    <citation type="submission" date="2020-07" db="EMBL/GenBank/DDBJ databases">
        <title>Genome sequence and genetic diversity analysis of an under-domesticated orphan crop, white fonio (Digitaria exilis).</title>
        <authorList>
            <person name="Bennetzen J.L."/>
            <person name="Chen S."/>
            <person name="Ma X."/>
            <person name="Wang X."/>
            <person name="Yssel A.E.J."/>
            <person name="Chaluvadi S.R."/>
            <person name="Johnson M."/>
            <person name="Gangashetty P."/>
            <person name="Hamidou F."/>
            <person name="Sanogo M.D."/>
            <person name="Zwaenepoel A."/>
            <person name="Wallace J."/>
            <person name="Van De Peer Y."/>
            <person name="Van Deynze A."/>
        </authorList>
    </citation>
    <scope>NUCLEOTIDE SEQUENCE</scope>
    <source>
        <tissue evidence="8">Leaves</tissue>
    </source>
</reference>
<dbReference type="PROSITE" id="PS00678">
    <property type="entry name" value="WD_REPEATS_1"/>
    <property type="match status" value="1"/>
</dbReference>
<dbReference type="InterPro" id="IPR037867">
    <property type="entry name" value="Swd2/WDR82"/>
</dbReference>
<accession>A0A835F0I8</accession>
<dbReference type="PROSITE" id="PS50082">
    <property type="entry name" value="WD_REPEATS_2"/>
    <property type="match status" value="3"/>
</dbReference>
<proteinExistence type="inferred from homology"/>
<evidence type="ECO:0000256" key="2">
    <source>
        <dbReference type="ARBA" id="ARBA00005616"/>
    </source>
</evidence>